<evidence type="ECO:0000256" key="1">
    <source>
        <dbReference type="ARBA" id="ARBA00023239"/>
    </source>
</evidence>
<dbReference type="InterPro" id="IPR006840">
    <property type="entry name" value="ChaC"/>
</dbReference>
<dbReference type="AlphaFoldDB" id="A0A0S4TX87"/>
<geneLocation type="plasmid" evidence="4">
    <name>pUW386</name>
</geneLocation>
<feature type="compositionally biased region" description="Polar residues" evidence="2">
    <location>
        <begin position="1"/>
        <end position="10"/>
    </location>
</feature>
<evidence type="ECO:0000256" key="2">
    <source>
        <dbReference type="SAM" id="MobiDB-lite"/>
    </source>
</evidence>
<dbReference type="EMBL" id="LN899819">
    <property type="protein sequence ID" value="CUV14369.1"/>
    <property type="molecule type" value="Genomic_DNA"/>
</dbReference>
<evidence type="ECO:0000313" key="5">
    <source>
        <dbReference type="Proteomes" id="UP000310553"/>
    </source>
</evidence>
<accession>A0A0S4TX87</accession>
<reference evidence="3" key="1">
    <citation type="submission" date="2015-10" db="EMBL/GenBank/DDBJ databases">
        <authorList>
            <person name="Gilbert D.G."/>
        </authorList>
    </citation>
    <scope>NUCLEOTIDE SEQUENCE</scope>
    <source>
        <strain evidence="3">Phyl III-seqv23</strain>
    </source>
</reference>
<protein>
    <submittedName>
        <fullName evidence="3 4">Type III effector protein</fullName>
    </submittedName>
</protein>
<dbReference type="GO" id="GO:0006751">
    <property type="term" value="P:glutathione catabolic process"/>
    <property type="evidence" value="ECO:0007669"/>
    <property type="project" value="InterPro"/>
</dbReference>
<evidence type="ECO:0000313" key="4">
    <source>
        <dbReference type="EMBL" id="QCX52048.1"/>
    </source>
</evidence>
<gene>
    <name evidence="4" type="ORF">E7Z57_24145</name>
    <name evidence="3" type="ORF">RUN39_v1_760069</name>
</gene>
<dbReference type="Pfam" id="PF04752">
    <property type="entry name" value="ChaC"/>
    <property type="match status" value="1"/>
</dbReference>
<proteinExistence type="predicted"/>
<geneLocation type="plasmid" evidence="5">
    <name>puw386</name>
</geneLocation>
<sequence length="416" mass="44789">MEKISTNAISKTVARSDLSHGGSAPPKKKNGPPPRRAHTPLLPLTDRNLVAISRPTERLGNRLAPVPRRAVQASALPSATGGWNPLSRLKPEELAGIPETVIKELGKDLHALYEDVQRNGLNYVPVFGYLSLRYKNFHELGKHSQDEVREGEDWVPASLDNHALDFVMSTQYRGHHQHPGVVAGLKQSEGRAMDGVILKLPVGNAEELLARVIRRELLDENDLIHPVPASPPARTAGLAGSADAGPATPPSPKKPRSNLMYSSAVRPVTLPDGAKVKALVFVTNPDSAKSLAHVFKDSEGVSPQRLAYLMTSTSKGNLGGPAIDYWKRFDETCKAAKTAVPPIVSQAIELASAWPDAFTGEPAAPDDVPRQHQEAAWFREMAGAAAPRRVWHERKLEPNPAGGSAGGPSGMQPKSD</sequence>
<evidence type="ECO:0000313" key="3">
    <source>
        <dbReference type="EMBL" id="CUV14369.1"/>
    </source>
</evidence>
<dbReference type="GO" id="GO:0061928">
    <property type="term" value="F:glutathione specific gamma-glutamylcyclotransferase activity"/>
    <property type="evidence" value="ECO:0007669"/>
    <property type="project" value="InterPro"/>
</dbReference>
<reference evidence="4 5" key="2">
    <citation type="submission" date="2019-04" db="EMBL/GenBank/DDBJ databases">
        <title>Complete Genome of UW386 and Higher Quality Genome of UW700.</title>
        <authorList>
            <person name="Jacobs J."/>
            <person name="Perez A."/>
            <person name="Steidl O."/>
            <person name="Allen C."/>
        </authorList>
    </citation>
    <scope>NUCLEOTIDE SEQUENCE [LARGE SCALE GENOMIC DNA]</scope>
    <source>
        <strain evidence="4 5">UW386</strain>
        <plasmid evidence="5">puw386</plasmid>
        <plasmid evidence="4">pUW386</plasmid>
    </source>
</reference>
<keyword evidence="4" id="KW-0614">Plasmid</keyword>
<feature type="compositionally biased region" description="Basic residues" evidence="2">
    <location>
        <begin position="26"/>
        <end position="38"/>
    </location>
</feature>
<keyword evidence="1" id="KW-0456">Lyase</keyword>
<feature type="region of interest" description="Disordered" evidence="2">
    <location>
        <begin position="1"/>
        <end position="42"/>
    </location>
</feature>
<name>A0A0S4TX87_RALSL</name>
<feature type="region of interest" description="Disordered" evidence="2">
    <location>
        <begin position="388"/>
        <end position="416"/>
    </location>
</feature>
<organism evidence="3">
    <name type="scientific">Ralstonia solanacearum</name>
    <name type="common">Pseudomonas solanacearum</name>
    <dbReference type="NCBI Taxonomy" id="305"/>
    <lineage>
        <taxon>Bacteria</taxon>
        <taxon>Pseudomonadati</taxon>
        <taxon>Pseudomonadota</taxon>
        <taxon>Betaproteobacteria</taxon>
        <taxon>Burkholderiales</taxon>
        <taxon>Burkholderiaceae</taxon>
        <taxon>Ralstonia</taxon>
        <taxon>Ralstonia solanacearum species complex</taxon>
    </lineage>
</organism>
<dbReference type="EMBL" id="CP039340">
    <property type="protein sequence ID" value="QCX52048.1"/>
    <property type="molecule type" value="Genomic_DNA"/>
</dbReference>
<feature type="region of interest" description="Disordered" evidence="2">
    <location>
        <begin position="224"/>
        <end position="258"/>
    </location>
</feature>
<dbReference type="PATRIC" id="fig|305.106.peg.2840"/>
<dbReference type="Proteomes" id="UP000310553">
    <property type="component" value="Plasmid pUW386"/>
</dbReference>